<reference evidence="1 2" key="1">
    <citation type="submission" date="2010-10" db="EMBL/GenBank/DDBJ databases">
        <authorList>
            <person name="Muzny D."/>
            <person name="Qin X."/>
            <person name="Deng J."/>
            <person name="Jiang H."/>
            <person name="Liu Y."/>
            <person name="Qu J."/>
            <person name="Song X.-Z."/>
            <person name="Zhang L."/>
            <person name="Thornton R."/>
            <person name="Coyle M."/>
            <person name="Francisco L."/>
            <person name="Jackson L."/>
            <person name="Javaid M."/>
            <person name="Korchina V."/>
            <person name="Kovar C."/>
            <person name="Mata R."/>
            <person name="Mathew T."/>
            <person name="Ngo R."/>
            <person name="Nguyen L."/>
            <person name="Nguyen N."/>
            <person name="Okwuonu G."/>
            <person name="Ongeri F."/>
            <person name="Pham C."/>
            <person name="Simmons D."/>
            <person name="Wilczek-Boney K."/>
            <person name="Hale W."/>
            <person name="Jakkamsetti A."/>
            <person name="Pham P."/>
            <person name="Ruth R."/>
            <person name="San Lucas F."/>
            <person name="Warren J."/>
            <person name="Zhang J."/>
            <person name="Zhao Z."/>
            <person name="Zhou C."/>
            <person name="Zhu D."/>
            <person name="Lee S."/>
            <person name="Bess C."/>
            <person name="Blankenburg K."/>
            <person name="Forbes L."/>
            <person name="Fu Q."/>
            <person name="Gubbala S."/>
            <person name="Hirani K."/>
            <person name="Jayaseelan J.C."/>
            <person name="Lara F."/>
            <person name="Munidasa M."/>
            <person name="Palculict T."/>
            <person name="Patil S."/>
            <person name="Pu L.-L."/>
            <person name="Saada N."/>
            <person name="Tang L."/>
            <person name="Weissenberger G."/>
            <person name="Zhu Y."/>
            <person name="Hemphill L."/>
            <person name="Shang Y."/>
            <person name="Youmans B."/>
            <person name="Ayvaz T."/>
            <person name="Ross M."/>
            <person name="Santibanez J."/>
            <person name="Aqrawi P."/>
            <person name="Gross S."/>
            <person name="Joshi V."/>
            <person name="Fowler G."/>
            <person name="Nazareth L."/>
            <person name="Reid J."/>
            <person name="Worley K."/>
            <person name="Petrosino J."/>
            <person name="Highlander S."/>
            <person name="Gibbs R."/>
        </authorList>
    </citation>
    <scope>NUCLEOTIDE SEQUENCE [LARGE SCALE GENOMIC DNA]</scope>
    <source>
        <strain evidence="1 2">F0287</strain>
    </source>
</reference>
<dbReference type="Proteomes" id="UP000005391">
    <property type="component" value="Unassembled WGS sequence"/>
</dbReference>
<protein>
    <submittedName>
        <fullName evidence="1">Uncharacterized protein</fullName>
    </submittedName>
</protein>
<dbReference type="AlphaFoldDB" id="E4MTM1"/>
<evidence type="ECO:0000313" key="1">
    <source>
        <dbReference type="EMBL" id="EFS96827.1"/>
    </source>
</evidence>
<name>E4MTM1_CAPOC</name>
<dbReference type="EMBL" id="AEOH01000043">
    <property type="protein sequence ID" value="EFS96827.1"/>
    <property type="molecule type" value="Genomic_DNA"/>
</dbReference>
<evidence type="ECO:0000313" key="2">
    <source>
        <dbReference type="Proteomes" id="UP000005391"/>
    </source>
</evidence>
<dbReference type="RefSeq" id="WP_002674378.1">
    <property type="nucleotide sequence ID" value="NZ_GL573160.1"/>
</dbReference>
<comment type="caution">
    <text evidence="1">The sequence shown here is derived from an EMBL/GenBank/DDBJ whole genome shotgun (WGS) entry which is preliminary data.</text>
</comment>
<accession>E4MTM1</accession>
<proteinExistence type="predicted"/>
<gene>
    <name evidence="1" type="ORF">HMPREF1977_1743</name>
</gene>
<sequence>MGYYMFAYGVKTPEIKAVFGSKSETEEEETKAIVMNILWD</sequence>
<organism evidence="1 2">
    <name type="scientific">Capnocytophaga ochracea F0287</name>
    <dbReference type="NCBI Taxonomy" id="873517"/>
    <lineage>
        <taxon>Bacteria</taxon>
        <taxon>Pseudomonadati</taxon>
        <taxon>Bacteroidota</taxon>
        <taxon>Flavobacteriia</taxon>
        <taxon>Flavobacteriales</taxon>
        <taxon>Flavobacteriaceae</taxon>
        <taxon>Capnocytophaga</taxon>
    </lineage>
</organism>
<dbReference type="HOGENOM" id="CLU_3286715_0_0_10"/>